<dbReference type="Gene3D" id="1.10.10.60">
    <property type="entry name" value="Homeodomain-like"/>
    <property type="match status" value="2"/>
</dbReference>
<proteinExistence type="evidence at transcript level"/>
<evidence type="ECO:0000256" key="2">
    <source>
        <dbReference type="ARBA" id="ARBA00022737"/>
    </source>
</evidence>
<dbReference type="InterPro" id="IPR015495">
    <property type="entry name" value="Myb_TF_plants"/>
</dbReference>
<dbReference type="PROSITE" id="PS50090">
    <property type="entry name" value="MYB_LIKE"/>
    <property type="match status" value="2"/>
</dbReference>
<keyword evidence="4" id="KW-0539">Nucleus</keyword>
<gene>
    <name evidence="7" type="primary">R2R3MYB32</name>
</gene>
<dbReference type="EMBL" id="KY703743">
    <property type="protein sequence ID" value="ASR18117.1"/>
    <property type="molecule type" value="mRNA"/>
</dbReference>
<name>A0A222UAD0_GINBI</name>
<evidence type="ECO:0000259" key="6">
    <source>
        <dbReference type="PROSITE" id="PS51294"/>
    </source>
</evidence>
<dbReference type="PROSITE" id="PS51294">
    <property type="entry name" value="HTH_MYB"/>
    <property type="match status" value="2"/>
</dbReference>
<dbReference type="GO" id="GO:0003677">
    <property type="term" value="F:DNA binding"/>
    <property type="evidence" value="ECO:0007669"/>
    <property type="project" value="UniProtKB-KW"/>
</dbReference>
<keyword evidence="3" id="KW-0238">DNA-binding</keyword>
<feature type="domain" description="Myb-like" evidence="5">
    <location>
        <begin position="63"/>
        <end position="113"/>
    </location>
</feature>
<keyword evidence="2" id="KW-0677">Repeat</keyword>
<dbReference type="SUPFAM" id="SSF46689">
    <property type="entry name" value="Homeodomain-like"/>
    <property type="match status" value="1"/>
</dbReference>
<dbReference type="PANTHER" id="PTHR47999">
    <property type="entry name" value="TRANSCRIPTION FACTOR MYB8-RELATED-RELATED"/>
    <property type="match status" value="1"/>
</dbReference>
<dbReference type="FunFam" id="1.10.10.60:FF:000001">
    <property type="entry name" value="MYB-related transcription factor"/>
    <property type="match status" value="1"/>
</dbReference>
<dbReference type="InterPro" id="IPR017930">
    <property type="entry name" value="Myb_dom"/>
</dbReference>
<organism evidence="7">
    <name type="scientific">Ginkgo biloba</name>
    <name type="common">Ginkgo</name>
    <name type="synonym">Maidenhair tree</name>
    <dbReference type="NCBI Taxonomy" id="3311"/>
    <lineage>
        <taxon>Eukaryota</taxon>
        <taxon>Viridiplantae</taxon>
        <taxon>Streptophyta</taxon>
        <taxon>Embryophyta</taxon>
        <taxon>Tracheophyta</taxon>
        <taxon>Spermatophyta</taxon>
        <taxon>Ginkgoidae</taxon>
        <taxon>Ginkgoales</taxon>
        <taxon>Ginkgoaceae</taxon>
        <taxon>Ginkgo</taxon>
    </lineage>
</organism>
<dbReference type="GO" id="GO:0005634">
    <property type="term" value="C:nucleus"/>
    <property type="evidence" value="ECO:0007669"/>
    <property type="project" value="UniProtKB-SubCell"/>
</dbReference>
<dbReference type="SMART" id="SM00717">
    <property type="entry name" value="SANT"/>
    <property type="match status" value="2"/>
</dbReference>
<feature type="domain" description="Myb-like" evidence="5">
    <location>
        <begin position="9"/>
        <end position="62"/>
    </location>
</feature>
<dbReference type="SMR" id="A0A222UAD0"/>
<dbReference type="InterPro" id="IPR001005">
    <property type="entry name" value="SANT/Myb"/>
</dbReference>
<dbReference type="PANTHER" id="PTHR47999:SF96">
    <property type="entry name" value="TRANSCRIPTION REPRESSOR MYB6-LIKE"/>
    <property type="match status" value="1"/>
</dbReference>
<comment type="subcellular location">
    <subcellularLocation>
        <location evidence="1">Nucleus</location>
    </subcellularLocation>
</comment>
<evidence type="ECO:0000256" key="1">
    <source>
        <dbReference type="ARBA" id="ARBA00004123"/>
    </source>
</evidence>
<feature type="domain" description="HTH myb-type" evidence="6">
    <location>
        <begin position="13"/>
        <end position="62"/>
    </location>
</feature>
<reference evidence="7" key="1">
    <citation type="journal article" date="2017" name="Physiol. Mol. Biol. Plants">
        <title>Identification and expression analysis under abiotic stress of the R2R3-MYB genes in Ginkgo biloba L.</title>
        <authorList>
            <person name="Liu X."/>
            <person name="Yu W."/>
            <person name="Zhang X."/>
            <person name="Wang G."/>
            <person name="Cao F."/>
            <person name="Cheng H."/>
        </authorList>
    </citation>
    <scope>NUCLEOTIDE SEQUENCE</scope>
</reference>
<protein>
    <submittedName>
        <fullName evidence="7">R2R3MYB32</fullName>
    </submittedName>
</protein>
<dbReference type="CDD" id="cd00167">
    <property type="entry name" value="SANT"/>
    <property type="match status" value="2"/>
</dbReference>
<dbReference type="AlphaFoldDB" id="A0A222UAD0"/>
<sequence length="306" mass="33784">MEGSTRCSKVGPNRRAWTENEDKVLIKYIEIHGEGRWRSIPQKAGLNGRCGKSCRMRWLNYLRPNIKRGNITSDEEQLIIRLHGLLGNRWSLIAGRVPGRTDSEIKNYWNKHLRKKFAVTKIPEVVEEKSPNVVCNQTVSIQEKGQDITTAGLGVAAKESVSQSESMENGNTDLGIVFEAEKYPSSGDAAKVGGDVLDMGMPQGSGVVESGLHVSNPHLLNLEQNPSPTGGLACTTYELKDPINGLTDSLNLFEAECQTWYCNGINSVNGGWREDYLKAFGMDVDGVCNGDYSYGEILWGPSMSLW</sequence>
<evidence type="ECO:0000313" key="7">
    <source>
        <dbReference type="EMBL" id="ASR18117.1"/>
    </source>
</evidence>
<evidence type="ECO:0000256" key="3">
    <source>
        <dbReference type="ARBA" id="ARBA00023125"/>
    </source>
</evidence>
<dbReference type="InterPro" id="IPR009057">
    <property type="entry name" value="Homeodomain-like_sf"/>
</dbReference>
<accession>A0A222UAD0</accession>
<feature type="domain" description="HTH myb-type" evidence="6">
    <location>
        <begin position="63"/>
        <end position="117"/>
    </location>
</feature>
<evidence type="ECO:0000259" key="5">
    <source>
        <dbReference type="PROSITE" id="PS50090"/>
    </source>
</evidence>
<dbReference type="Pfam" id="PF00249">
    <property type="entry name" value="Myb_DNA-binding"/>
    <property type="match status" value="2"/>
</dbReference>
<evidence type="ECO:0000256" key="4">
    <source>
        <dbReference type="ARBA" id="ARBA00023242"/>
    </source>
</evidence>